<feature type="region of interest" description="Disordered" evidence="1">
    <location>
        <begin position="1"/>
        <end position="27"/>
    </location>
</feature>
<evidence type="ECO:0000313" key="3">
    <source>
        <dbReference type="Proteomes" id="UP000297649"/>
    </source>
</evidence>
<organism evidence="2 3">
    <name type="scientific">Leptospira bandrabouensis</name>
    <dbReference type="NCBI Taxonomy" id="2484903"/>
    <lineage>
        <taxon>Bacteria</taxon>
        <taxon>Pseudomonadati</taxon>
        <taxon>Spirochaetota</taxon>
        <taxon>Spirochaetia</taxon>
        <taxon>Leptospirales</taxon>
        <taxon>Leptospiraceae</taxon>
        <taxon>Leptospira</taxon>
    </lineage>
</organism>
<accession>A0A6H3NRZ5</accession>
<dbReference type="EMBL" id="RQHU01000019">
    <property type="protein sequence ID" value="TGN12370.1"/>
    <property type="molecule type" value="Genomic_DNA"/>
</dbReference>
<dbReference type="AlphaFoldDB" id="A0A6H3NRZ5"/>
<sequence>MPAPKKTKEKTSNLPKVKSKSKPKTRGQTVEIELRTVEIARKFEEGYSSDQIIEWIARTYNLSDDRAYRELTRVYGLFKERTKDELDTLHKRISTMYLSLYRKAMEDENPILALKTLELYSNFATNKDIINIQVINDTQVNLNLESFTDDDLEKLLTGDTVKAVPNG</sequence>
<evidence type="ECO:0000256" key="1">
    <source>
        <dbReference type="SAM" id="MobiDB-lite"/>
    </source>
</evidence>
<keyword evidence="3" id="KW-1185">Reference proteome</keyword>
<dbReference type="RefSeq" id="WP_135743239.1">
    <property type="nucleotide sequence ID" value="NZ_RQHT01000001.1"/>
</dbReference>
<gene>
    <name evidence="2" type="ORF">EHR08_13390</name>
</gene>
<proteinExistence type="predicted"/>
<evidence type="ECO:0000313" key="2">
    <source>
        <dbReference type="EMBL" id="TGN12370.1"/>
    </source>
</evidence>
<reference evidence="2" key="1">
    <citation type="journal article" date="2019" name="PLoS Negl. Trop. Dis.">
        <title>Revisiting the worldwide diversity of Leptospira species in the environment.</title>
        <authorList>
            <person name="Vincent A.T."/>
            <person name="Schiettekatte O."/>
            <person name="Bourhy P."/>
            <person name="Veyrier F.J."/>
            <person name="Picardeau M."/>
        </authorList>
    </citation>
    <scope>NUCLEOTIDE SEQUENCE [LARGE SCALE GENOMIC DNA]</scope>
    <source>
        <strain evidence="2">201601109</strain>
    </source>
</reference>
<name>A0A6H3NRZ5_9LEPT</name>
<comment type="caution">
    <text evidence="2">The sequence shown here is derived from an EMBL/GenBank/DDBJ whole genome shotgun (WGS) entry which is preliminary data.</text>
</comment>
<dbReference type="Proteomes" id="UP000297649">
    <property type="component" value="Unassembled WGS sequence"/>
</dbReference>
<protein>
    <submittedName>
        <fullName evidence="2">Uncharacterized protein</fullName>
    </submittedName>
</protein>